<protein>
    <submittedName>
        <fullName evidence="1">Uncharacterized protein</fullName>
    </submittedName>
</protein>
<sequence>MSHYVEASFTDLMEDAKSTAGSYLRAAKREIDEVFGVGYAEKNPSLVAAFMQTAAADLSASTTGKVQGAALQEIAESLQSIARALEG</sequence>
<dbReference type="Proteomes" id="UP000295294">
    <property type="component" value="Plasmid unnamed2"/>
</dbReference>
<dbReference type="EMBL" id="CP038637">
    <property type="protein sequence ID" value="QBY56078.1"/>
    <property type="molecule type" value="Genomic_DNA"/>
</dbReference>
<geneLocation type="plasmid" evidence="1">
    <name>unnamed2</name>
</geneLocation>
<evidence type="ECO:0000313" key="1">
    <source>
        <dbReference type="EMBL" id="QBY56078.1"/>
    </source>
</evidence>
<dbReference type="OrthoDB" id="6445436at2"/>
<dbReference type="RefSeq" id="WP_135707246.1">
    <property type="nucleotide sequence ID" value="NZ_CP038637.1"/>
</dbReference>
<accession>A0A4P7LKJ0</accession>
<proteinExistence type="predicted"/>
<organism evidence="1 2">
    <name type="scientific">Cupriavidus oxalaticus</name>
    <dbReference type="NCBI Taxonomy" id="96344"/>
    <lineage>
        <taxon>Bacteria</taxon>
        <taxon>Pseudomonadati</taxon>
        <taxon>Pseudomonadota</taxon>
        <taxon>Betaproteobacteria</taxon>
        <taxon>Burkholderiales</taxon>
        <taxon>Burkholderiaceae</taxon>
        <taxon>Cupriavidus</taxon>
    </lineage>
</organism>
<name>A0A4P7LKJ0_9BURK</name>
<keyword evidence="1" id="KW-0614">Plasmid</keyword>
<reference evidence="1 2" key="1">
    <citation type="submission" date="2019-03" db="EMBL/GenBank/DDBJ databases">
        <title>Efficiently degradation of phenoxyalkanoic acid herbicides by Cupriavidus oxalaticus strain X32.</title>
        <authorList>
            <person name="Sheng X."/>
        </authorList>
    </citation>
    <scope>NUCLEOTIDE SEQUENCE [LARGE SCALE GENOMIC DNA]</scope>
    <source>
        <strain evidence="1 2">X32</strain>
        <plasmid evidence="1 2">unnamed2</plasmid>
    </source>
</reference>
<dbReference type="AlphaFoldDB" id="A0A4P7LKJ0"/>
<evidence type="ECO:0000313" key="2">
    <source>
        <dbReference type="Proteomes" id="UP000295294"/>
    </source>
</evidence>
<dbReference type="KEGG" id="cox:E0W60_34055"/>
<gene>
    <name evidence="1" type="ORF">E0W60_34055</name>
</gene>